<dbReference type="EMBL" id="LR796214">
    <property type="protein sequence ID" value="CAB4127682.1"/>
    <property type="molecule type" value="Genomic_DNA"/>
</dbReference>
<gene>
    <name evidence="2" type="ORF">UFOVP93_20</name>
</gene>
<evidence type="ECO:0000256" key="1">
    <source>
        <dbReference type="SAM" id="Coils"/>
    </source>
</evidence>
<evidence type="ECO:0008006" key="3">
    <source>
        <dbReference type="Google" id="ProtNLM"/>
    </source>
</evidence>
<organism evidence="2">
    <name type="scientific">uncultured Caudovirales phage</name>
    <dbReference type="NCBI Taxonomy" id="2100421"/>
    <lineage>
        <taxon>Viruses</taxon>
        <taxon>Duplodnaviria</taxon>
        <taxon>Heunggongvirae</taxon>
        <taxon>Uroviricota</taxon>
        <taxon>Caudoviricetes</taxon>
        <taxon>Peduoviridae</taxon>
        <taxon>Maltschvirus</taxon>
        <taxon>Maltschvirus maltsch</taxon>
    </lineage>
</organism>
<accession>A0A6J5L224</accession>
<dbReference type="Gene3D" id="1.10.10.60">
    <property type="entry name" value="Homeodomain-like"/>
    <property type="match status" value="1"/>
</dbReference>
<protein>
    <recommendedName>
        <fullName evidence="3">Terminase small subunit</fullName>
    </recommendedName>
</protein>
<sequence>MEKNQGKTTIQPKHAGGRPLEYTKEIGDLICELVSIHGMGLKRLCKEYEALPSHTTIKRWRHKIEAFRAQYAQAKIDQADILAEECLEIADDLVNNMYQQNVVEDEEHDHYKIDNGIVNCARLRIDARKWLASKLLPKQYGDKLLLEQKTEENEKLKEQLLALRADLDEKHQKDF</sequence>
<name>A0A6J5L224_9CAUD</name>
<keyword evidence="1" id="KW-0175">Coiled coil</keyword>
<dbReference type="Pfam" id="PF20901">
    <property type="entry name" value="Sf6_terminase"/>
    <property type="match status" value="1"/>
</dbReference>
<dbReference type="InterPro" id="IPR048683">
    <property type="entry name" value="Sf6_terminase"/>
</dbReference>
<feature type="coiled-coil region" evidence="1">
    <location>
        <begin position="146"/>
        <end position="173"/>
    </location>
</feature>
<reference evidence="2" key="1">
    <citation type="submission" date="2020-04" db="EMBL/GenBank/DDBJ databases">
        <authorList>
            <person name="Chiriac C."/>
            <person name="Salcher M."/>
            <person name="Ghai R."/>
            <person name="Kavagutti S V."/>
        </authorList>
    </citation>
    <scope>NUCLEOTIDE SEQUENCE</scope>
</reference>
<evidence type="ECO:0000313" key="2">
    <source>
        <dbReference type="EMBL" id="CAB4127682.1"/>
    </source>
</evidence>
<proteinExistence type="predicted"/>